<evidence type="ECO:0000313" key="7">
    <source>
        <dbReference type="Proteomes" id="UP000078542"/>
    </source>
</evidence>
<dbReference type="Proteomes" id="UP000078542">
    <property type="component" value="Unassembled WGS sequence"/>
</dbReference>
<dbReference type="PROSITE" id="PS50923">
    <property type="entry name" value="SUSHI"/>
    <property type="match status" value="1"/>
</dbReference>
<dbReference type="InterPro" id="IPR000436">
    <property type="entry name" value="Sushi_SCR_CCP_dom"/>
</dbReference>
<organism evidence="6 7">
    <name type="scientific">Cyphomyrmex costatus</name>
    <dbReference type="NCBI Taxonomy" id="456900"/>
    <lineage>
        <taxon>Eukaryota</taxon>
        <taxon>Metazoa</taxon>
        <taxon>Ecdysozoa</taxon>
        <taxon>Arthropoda</taxon>
        <taxon>Hexapoda</taxon>
        <taxon>Insecta</taxon>
        <taxon>Pterygota</taxon>
        <taxon>Neoptera</taxon>
        <taxon>Endopterygota</taxon>
        <taxon>Hymenoptera</taxon>
        <taxon>Apocrita</taxon>
        <taxon>Aculeata</taxon>
        <taxon>Formicoidea</taxon>
        <taxon>Formicidae</taxon>
        <taxon>Myrmicinae</taxon>
        <taxon>Cyphomyrmex</taxon>
    </lineage>
</organism>
<sequence>MSGLAVCLILLSTVLGILGDCPAVQPPQWGSVREYRHKDGTRQIVYRCETGRRLQGHKIATCTADGWNQPVPKCVINDDMLMERFRHELYVGDQPIAPDRNKVQIARDRLKALEGIDDLKKAEKNKGGQEEEKEKEEVGEILVKT</sequence>
<feature type="compositionally biased region" description="Basic and acidic residues" evidence="3">
    <location>
        <begin position="117"/>
        <end position="138"/>
    </location>
</feature>
<feature type="region of interest" description="Disordered" evidence="3">
    <location>
        <begin position="117"/>
        <end position="145"/>
    </location>
</feature>
<protein>
    <recommendedName>
        <fullName evidence="5">Sushi domain-containing protein</fullName>
    </recommendedName>
</protein>
<feature type="signal peptide" evidence="4">
    <location>
        <begin position="1"/>
        <end position="19"/>
    </location>
</feature>
<proteinExistence type="predicted"/>
<dbReference type="AlphaFoldDB" id="A0A151IM62"/>
<evidence type="ECO:0000256" key="2">
    <source>
        <dbReference type="PROSITE-ProRule" id="PRU00302"/>
    </source>
</evidence>
<dbReference type="STRING" id="456900.A0A151IM62"/>
<evidence type="ECO:0000313" key="6">
    <source>
        <dbReference type="EMBL" id="KYN05985.1"/>
    </source>
</evidence>
<evidence type="ECO:0000256" key="1">
    <source>
        <dbReference type="ARBA" id="ARBA00023157"/>
    </source>
</evidence>
<dbReference type="Gene3D" id="2.10.70.10">
    <property type="entry name" value="Complement Module, domain 1"/>
    <property type="match status" value="1"/>
</dbReference>
<evidence type="ECO:0000256" key="3">
    <source>
        <dbReference type="SAM" id="MobiDB-lite"/>
    </source>
</evidence>
<dbReference type="SUPFAM" id="SSF57535">
    <property type="entry name" value="Complement control module/SCR domain"/>
    <property type="match status" value="1"/>
</dbReference>
<gene>
    <name evidence="6" type="ORF">ALC62_03079</name>
</gene>
<dbReference type="Pfam" id="PF00084">
    <property type="entry name" value="Sushi"/>
    <property type="match status" value="1"/>
</dbReference>
<keyword evidence="1" id="KW-1015">Disulfide bond</keyword>
<evidence type="ECO:0000259" key="5">
    <source>
        <dbReference type="PROSITE" id="PS50923"/>
    </source>
</evidence>
<keyword evidence="2" id="KW-0768">Sushi</keyword>
<keyword evidence="7" id="KW-1185">Reference proteome</keyword>
<feature type="chain" id="PRO_5007582229" description="Sushi domain-containing protein" evidence="4">
    <location>
        <begin position="20"/>
        <end position="145"/>
    </location>
</feature>
<accession>A0A151IM62</accession>
<feature type="domain" description="Sushi" evidence="5">
    <location>
        <begin position="19"/>
        <end position="76"/>
    </location>
</feature>
<evidence type="ECO:0000256" key="4">
    <source>
        <dbReference type="SAM" id="SignalP"/>
    </source>
</evidence>
<dbReference type="SMART" id="SM00032">
    <property type="entry name" value="CCP"/>
    <property type="match status" value="1"/>
</dbReference>
<comment type="caution">
    <text evidence="2">Lacks conserved residue(s) required for the propagation of feature annotation.</text>
</comment>
<reference evidence="6 7" key="1">
    <citation type="submission" date="2016-03" db="EMBL/GenBank/DDBJ databases">
        <title>Cyphomyrmex costatus WGS genome.</title>
        <authorList>
            <person name="Nygaard S."/>
            <person name="Hu H."/>
            <person name="Boomsma J."/>
            <person name="Zhang G."/>
        </authorList>
    </citation>
    <scope>NUCLEOTIDE SEQUENCE [LARGE SCALE GENOMIC DNA]</scope>
    <source>
        <strain evidence="6">MS0001</strain>
        <tissue evidence="6">Whole body</tissue>
    </source>
</reference>
<name>A0A151IM62_9HYME</name>
<dbReference type="EMBL" id="KQ977063">
    <property type="protein sequence ID" value="KYN05985.1"/>
    <property type="molecule type" value="Genomic_DNA"/>
</dbReference>
<dbReference type="CDD" id="cd00033">
    <property type="entry name" value="CCP"/>
    <property type="match status" value="1"/>
</dbReference>
<keyword evidence="4" id="KW-0732">Signal</keyword>
<dbReference type="InterPro" id="IPR035976">
    <property type="entry name" value="Sushi/SCR/CCP_sf"/>
</dbReference>